<accession>A0A8H3U1U6</accession>
<feature type="region of interest" description="Disordered" evidence="1">
    <location>
        <begin position="253"/>
        <end position="305"/>
    </location>
</feature>
<gene>
    <name evidence="2" type="ORF">BLS_001300</name>
</gene>
<evidence type="ECO:0000313" key="2">
    <source>
        <dbReference type="EMBL" id="KAE9961814.1"/>
    </source>
</evidence>
<evidence type="ECO:0000313" key="3">
    <source>
        <dbReference type="Proteomes" id="UP000433883"/>
    </source>
</evidence>
<feature type="compositionally biased region" description="Low complexity" evidence="1">
    <location>
        <begin position="192"/>
        <end position="206"/>
    </location>
</feature>
<protein>
    <submittedName>
        <fullName evidence="2">Uncharacterized protein</fullName>
    </submittedName>
</protein>
<name>A0A8H3U1U6_VENIN</name>
<feature type="region of interest" description="Disordered" evidence="1">
    <location>
        <begin position="497"/>
        <end position="525"/>
    </location>
</feature>
<dbReference type="Proteomes" id="UP000433883">
    <property type="component" value="Unassembled WGS sequence"/>
</dbReference>
<proteinExistence type="predicted"/>
<organism evidence="2 3">
    <name type="scientific">Venturia inaequalis</name>
    <name type="common">Apple scab fungus</name>
    <dbReference type="NCBI Taxonomy" id="5025"/>
    <lineage>
        <taxon>Eukaryota</taxon>
        <taxon>Fungi</taxon>
        <taxon>Dikarya</taxon>
        <taxon>Ascomycota</taxon>
        <taxon>Pezizomycotina</taxon>
        <taxon>Dothideomycetes</taxon>
        <taxon>Pleosporomycetidae</taxon>
        <taxon>Venturiales</taxon>
        <taxon>Venturiaceae</taxon>
        <taxon>Venturia</taxon>
    </lineage>
</organism>
<evidence type="ECO:0000256" key="1">
    <source>
        <dbReference type="SAM" id="MobiDB-lite"/>
    </source>
</evidence>
<feature type="compositionally biased region" description="Basic residues" evidence="1">
    <location>
        <begin position="285"/>
        <end position="298"/>
    </location>
</feature>
<dbReference type="AlphaFoldDB" id="A0A8H3U1U6"/>
<reference evidence="2 3" key="1">
    <citation type="submission" date="2019-11" db="EMBL/GenBank/DDBJ databases">
        <title>Venturia inaequalis Genome Resource.</title>
        <authorList>
            <person name="Lichtner F.J."/>
        </authorList>
    </citation>
    <scope>NUCLEOTIDE SEQUENCE [LARGE SCALE GENOMIC DNA]</scope>
    <source>
        <strain evidence="2">Bline_iso_100314</strain>
    </source>
</reference>
<dbReference type="EMBL" id="WNWQ01001285">
    <property type="protein sequence ID" value="KAE9961814.1"/>
    <property type="molecule type" value="Genomic_DNA"/>
</dbReference>
<sequence length="543" mass="60878">MVSRAEADIEARLRKHTENISRSLEKICDIIDENDKPETDWVPIRDFLHLIPMRYRAGGHVLELTAMTSWDHETMNKFELSEISRAFSDALQRAEDVPWAMSGAVYGKEAKDRSSVHGFDGDTLNSIKDNLLSSFKVPHIDKAASDCISILLRGEIQKIVNKKSLRAKENIGIYDLPEDGRLTRSRSRHSNSTRSDSPDTITPTSSLEDRGNAEDWEAYCDGCSAGCNLCLQDEEKFATSKVHSHDGWDCDDPDCQYRKPKKSEKSRKVYADSRSSPNFQWGAKKSTRVARKDARHPRGWSATSSEFGSPIMRSVRTMSLDDDSDLVNTTEVPEPKIYTATTASSASGHYTEPKPSLHIVNLVVEDIWDAIDHRQRREGHVTWSNGSSQTMWMDELSKNYSRELIEYYENSLKSKAQQPNPQYQLRSQGDPSYNSVQVPKSPIHHQWPRQYSSNMVSNPGVYPSFTGHDSGPINTNAPIYPYSKSFGMNGNIVGNTNPGGNTYNAPPSMPNHPPTGAQPGSTHGQIQYNSAHLAPRHTSFGAW</sequence>
<comment type="caution">
    <text evidence="2">The sequence shown here is derived from an EMBL/GenBank/DDBJ whole genome shotgun (WGS) entry which is preliminary data.</text>
</comment>
<feature type="region of interest" description="Disordered" evidence="1">
    <location>
        <begin position="181"/>
        <end position="209"/>
    </location>
</feature>